<reference evidence="2" key="2">
    <citation type="submission" date="2021-04" db="EMBL/GenBank/DDBJ databases">
        <authorList>
            <person name="Gilroy R."/>
        </authorList>
    </citation>
    <scope>NUCLEOTIDE SEQUENCE</scope>
    <source>
        <strain evidence="2">ChiHjej13B12-4958</strain>
    </source>
</reference>
<dbReference type="Proteomes" id="UP000823858">
    <property type="component" value="Unassembled WGS sequence"/>
</dbReference>
<gene>
    <name evidence="2" type="ORF">H9751_08510</name>
</gene>
<sequence length="216" mass="23075">MTADRSGEQDVGTHFYEPGVGTGLPHSPFNAIIAPRPIGWISSRSADGVLNLAPFSFFNAFNYDPPIVGFASNGPKDSLHNAGSTGEFCWNLVTKELAPAMNATSAVVPPEVDEFDISGLTPAASRIIGVPHVAESPVVFECRTTQVVPLQTQTGHVTATSMVFGEVVGVHIDQSLLVDGIYQTSLADPVLRAGGPSDYFTLAEENRFQMERPETQ</sequence>
<protein>
    <submittedName>
        <fullName evidence="2">Flavin reductase family protein</fullName>
    </submittedName>
</protein>
<dbReference type="InterPro" id="IPR002563">
    <property type="entry name" value="Flavin_Rdtase-like_dom"/>
</dbReference>
<accession>A0A9D2QFF2</accession>
<dbReference type="AlphaFoldDB" id="A0A9D2QFF2"/>
<feature type="domain" description="Flavin reductase like" evidence="1">
    <location>
        <begin position="31"/>
        <end position="184"/>
    </location>
</feature>
<evidence type="ECO:0000259" key="1">
    <source>
        <dbReference type="SMART" id="SM00903"/>
    </source>
</evidence>
<evidence type="ECO:0000313" key="2">
    <source>
        <dbReference type="EMBL" id="HJC85570.1"/>
    </source>
</evidence>
<dbReference type="Gene3D" id="2.30.110.10">
    <property type="entry name" value="Electron Transport, Fmn-binding Protein, Chain A"/>
    <property type="match status" value="1"/>
</dbReference>
<dbReference type="GO" id="GO:0010181">
    <property type="term" value="F:FMN binding"/>
    <property type="evidence" value="ECO:0007669"/>
    <property type="project" value="InterPro"/>
</dbReference>
<comment type="caution">
    <text evidence="2">The sequence shown here is derived from an EMBL/GenBank/DDBJ whole genome shotgun (WGS) entry which is preliminary data.</text>
</comment>
<dbReference type="SUPFAM" id="SSF50475">
    <property type="entry name" value="FMN-binding split barrel"/>
    <property type="match status" value="1"/>
</dbReference>
<dbReference type="PANTHER" id="PTHR43812">
    <property type="entry name" value="BLR2425 PROTEIN"/>
    <property type="match status" value="1"/>
</dbReference>
<reference evidence="2" key="1">
    <citation type="journal article" date="2021" name="PeerJ">
        <title>Extensive microbial diversity within the chicken gut microbiome revealed by metagenomics and culture.</title>
        <authorList>
            <person name="Gilroy R."/>
            <person name="Ravi A."/>
            <person name="Getino M."/>
            <person name="Pursley I."/>
            <person name="Horton D.L."/>
            <person name="Alikhan N.F."/>
            <person name="Baker D."/>
            <person name="Gharbi K."/>
            <person name="Hall N."/>
            <person name="Watson M."/>
            <person name="Adriaenssens E.M."/>
            <person name="Foster-Nyarko E."/>
            <person name="Jarju S."/>
            <person name="Secka A."/>
            <person name="Antonio M."/>
            <person name="Oren A."/>
            <person name="Chaudhuri R.R."/>
            <person name="La Ragione R."/>
            <person name="Hildebrand F."/>
            <person name="Pallen M.J."/>
        </authorList>
    </citation>
    <scope>NUCLEOTIDE SEQUENCE</scope>
    <source>
        <strain evidence="2">ChiHjej13B12-4958</strain>
    </source>
</reference>
<organism evidence="2 3">
    <name type="scientific">Candidatus Corynebacterium faecigallinarum</name>
    <dbReference type="NCBI Taxonomy" id="2838528"/>
    <lineage>
        <taxon>Bacteria</taxon>
        <taxon>Bacillati</taxon>
        <taxon>Actinomycetota</taxon>
        <taxon>Actinomycetes</taxon>
        <taxon>Mycobacteriales</taxon>
        <taxon>Corynebacteriaceae</taxon>
        <taxon>Corynebacterium</taxon>
    </lineage>
</organism>
<dbReference type="PANTHER" id="PTHR43812:SF2">
    <property type="entry name" value="FLAVIN REDUCTASE LIKE DOMAIN-CONTAINING PROTEIN"/>
    <property type="match status" value="1"/>
</dbReference>
<dbReference type="GO" id="GO:0016646">
    <property type="term" value="F:oxidoreductase activity, acting on the CH-NH group of donors, NAD or NADP as acceptor"/>
    <property type="evidence" value="ECO:0007669"/>
    <property type="project" value="UniProtKB-ARBA"/>
</dbReference>
<proteinExistence type="predicted"/>
<evidence type="ECO:0000313" key="3">
    <source>
        <dbReference type="Proteomes" id="UP000823858"/>
    </source>
</evidence>
<dbReference type="EMBL" id="DWVP01000020">
    <property type="protein sequence ID" value="HJC85570.1"/>
    <property type="molecule type" value="Genomic_DNA"/>
</dbReference>
<dbReference type="Pfam" id="PF01613">
    <property type="entry name" value="Flavin_Reduct"/>
    <property type="match status" value="1"/>
</dbReference>
<dbReference type="InterPro" id="IPR012349">
    <property type="entry name" value="Split_barrel_FMN-bd"/>
</dbReference>
<name>A0A9D2QFF2_9CORY</name>
<dbReference type="SMART" id="SM00903">
    <property type="entry name" value="Flavin_Reduct"/>
    <property type="match status" value="1"/>
</dbReference>